<feature type="region of interest" description="Disordered" evidence="1">
    <location>
        <begin position="137"/>
        <end position="157"/>
    </location>
</feature>
<comment type="caution">
    <text evidence="2">The sequence shown here is derived from an EMBL/GenBank/DDBJ whole genome shotgun (WGS) entry which is preliminary data.</text>
</comment>
<evidence type="ECO:0000256" key="1">
    <source>
        <dbReference type="SAM" id="MobiDB-lite"/>
    </source>
</evidence>
<feature type="region of interest" description="Disordered" evidence="1">
    <location>
        <begin position="169"/>
        <end position="206"/>
    </location>
</feature>
<proteinExistence type="predicted"/>
<feature type="compositionally biased region" description="Low complexity" evidence="1">
    <location>
        <begin position="267"/>
        <end position="282"/>
    </location>
</feature>
<dbReference type="EMBL" id="WIXP02000007">
    <property type="protein sequence ID" value="KAF6207998.1"/>
    <property type="molecule type" value="Genomic_DNA"/>
</dbReference>
<dbReference type="Proteomes" id="UP000466442">
    <property type="component" value="Unassembled WGS sequence"/>
</dbReference>
<dbReference type="PROSITE" id="PS51029">
    <property type="entry name" value="MADF"/>
    <property type="match status" value="1"/>
</dbReference>
<feature type="region of interest" description="Disordered" evidence="1">
    <location>
        <begin position="250"/>
        <end position="305"/>
    </location>
</feature>
<reference evidence="2" key="1">
    <citation type="journal article" date="2021" name="Mol. Ecol. Resour.">
        <title>Apolygus lucorum genome provides insights into omnivorousness and mesophyll feeding.</title>
        <authorList>
            <person name="Liu Y."/>
            <person name="Liu H."/>
            <person name="Wang H."/>
            <person name="Huang T."/>
            <person name="Liu B."/>
            <person name="Yang B."/>
            <person name="Yin L."/>
            <person name="Li B."/>
            <person name="Zhang Y."/>
            <person name="Zhang S."/>
            <person name="Jiang F."/>
            <person name="Zhang X."/>
            <person name="Ren Y."/>
            <person name="Wang B."/>
            <person name="Wang S."/>
            <person name="Lu Y."/>
            <person name="Wu K."/>
            <person name="Fan W."/>
            <person name="Wang G."/>
        </authorList>
    </citation>
    <scope>NUCLEOTIDE SEQUENCE</scope>
    <source>
        <strain evidence="2">12Hb</strain>
    </source>
</reference>
<accession>A0A6A4K9R4</accession>
<organism evidence="2 3">
    <name type="scientific">Apolygus lucorum</name>
    <name type="common">Small green plant bug</name>
    <name type="synonym">Lygocoris lucorum</name>
    <dbReference type="NCBI Taxonomy" id="248454"/>
    <lineage>
        <taxon>Eukaryota</taxon>
        <taxon>Metazoa</taxon>
        <taxon>Ecdysozoa</taxon>
        <taxon>Arthropoda</taxon>
        <taxon>Hexapoda</taxon>
        <taxon>Insecta</taxon>
        <taxon>Pterygota</taxon>
        <taxon>Neoptera</taxon>
        <taxon>Paraneoptera</taxon>
        <taxon>Hemiptera</taxon>
        <taxon>Heteroptera</taxon>
        <taxon>Panheteroptera</taxon>
        <taxon>Cimicomorpha</taxon>
        <taxon>Miridae</taxon>
        <taxon>Mirini</taxon>
        <taxon>Apolygus</taxon>
    </lineage>
</organism>
<dbReference type="OrthoDB" id="6629625at2759"/>
<dbReference type="InterPro" id="IPR006578">
    <property type="entry name" value="MADF-dom"/>
</dbReference>
<name>A0A6A4K9R4_APOLU</name>
<dbReference type="SMART" id="SM00595">
    <property type="entry name" value="MADF"/>
    <property type="match status" value="1"/>
</dbReference>
<gene>
    <name evidence="2" type="ORF">GE061_016447</name>
</gene>
<keyword evidence="3" id="KW-1185">Reference proteome</keyword>
<dbReference type="Pfam" id="PF10545">
    <property type="entry name" value="MADF_DNA_bdg"/>
    <property type="match status" value="1"/>
</dbReference>
<evidence type="ECO:0000313" key="3">
    <source>
        <dbReference type="Proteomes" id="UP000466442"/>
    </source>
</evidence>
<feature type="compositionally biased region" description="Polar residues" evidence="1">
    <location>
        <begin position="250"/>
        <end position="259"/>
    </location>
</feature>
<sequence>MSFKWRGRTSLFLKVYKRYECLWDKKCPKYSKTRARDKAYASMIADLNIPGLTVLDIKSKIKSVRTRYASELTKVRNSELSGAKLYEPRLFWFKDADSFLRQVTFTKLGYSYEKFQDLASTNSFHDGAADLGQEFEKVEQPTTDNEEDEEALPQNAGISPVVTMTTSPAISTSFQNGRRTRKRYLNDSVPEKYDSMKKSKVSKSKPPHEFDVFCESLAIQLKKMPLKRALLCQEKLQRVMTEERLFQLSSNSSTYQQGRDYSEKQRSMMPSPSLSIQSQSSHSSEEDEQEVNIEGIANFQVKIEK</sequence>
<evidence type="ECO:0000313" key="2">
    <source>
        <dbReference type="EMBL" id="KAF6207998.1"/>
    </source>
</evidence>
<dbReference type="AlphaFoldDB" id="A0A6A4K9R4"/>
<protein>
    <submittedName>
        <fullName evidence="2">Uncharacterized protein</fullName>
    </submittedName>
</protein>
<dbReference type="PANTHER" id="PTHR21505:SF8">
    <property type="entry name" value="DPT-YFP REPRESSOR BY OVEREXPRESSION, ISOFORM D-RELATED"/>
    <property type="match status" value="1"/>
</dbReference>
<dbReference type="PANTHER" id="PTHR21505">
    <property type="entry name" value="MADF DOMAIN-CONTAINING PROTEIN-RELATED"/>
    <property type="match status" value="1"/>
</dbReference>